<sequence length="292" mass="33378">MTENNQEARTQSNGLSLVWIMKKYTKKVIKLPRSTYKKVKKGVKYIAKKTFSVFKRSKKDRQNRGSLSKPVGSEGNKSSVVAPAATNGPEKTRIYSTKFEGSRRAHLMCEEQSKQIIGDIMNDTCKYIHKIERIVKNNTRNSIDAHIPLAILKYMRANELKISIELEAAEIKYIENALKEKQFSNESVPRRMPTNIRTKNCILEELQPTLYLKYLFAHSPVLRKSYTSLYNTVSASLTVRSPGATHAVDDVVLYIEVTRQVKIHIVEKISRLKRTSCNFVLYSCKTAPSNLE</sequence>
<dbReference type="GeneID" id="77675932"/>
<name>A0A086J3T5_NEMA1</name>
<keyword evidence="3" id="KW-1185">Reference proteome</keyword>
<dbReference type="HOGENOM" id="CLU_963426_0_0_1"/>
<dbReference type="AlphaFoldDB" id="A0A086J3T5"/>
<evidence type="ECO:0000313" key="2">
    <source>
        <dbReference type="EMBL" id="KFG26803.1"/>
    </source>
</evidence>
<gene>
    <name evidence="2" type="ORF">NESG_00959</name>
</gene>
<dbReference type="Proteomes" id="UP000054524">
    <property type="component" value="Unassembled WGS sequence"/>
</dbReference>
<accession>A0A086J3T5</accession>
<evidence type="ECO:0000256" key="1">
    <source>
        <dbReference type="SAM" id="MobiDB-lite"/>
    </source>
</evidence>
<reference evidence="2 3" key="1">
    <citation type="journal article" date="2014" name="Genome Announc.">
        <title>Genome Sequence of the Microsporidian Species Nematocida sp1 Strain ERTm6 (ATCC PRA-372).</title>
        <authorList>
            <person name="Bakowski M.A."/>
            <person name="Priest M."/>
            <person name="Young S."/>
            <person name="Cuomo C.A."/>
            <person name="Troemel E.R."/>
        </authorList>
    </citation>
    <scope>NUCLEOTIDE SEQUENCE [LARGE SCALE GENOMIC DNA]</scope>
    <source>
        <strain evidence="2 3">ERTm6</strain>
    </source>
</reference>
<proteinExistence type="predicted"/>
<organism evidence="2 3">
    <name type="scientific">Nematocida ausubeli (strain ATCC PRA-371 / ERTm2)</name>
    <name type="common">Nematode killer fungus</name>
    <dbReference type="NCBI Taxonomy" id="1913371"/>
    <lineage>
        <taxon>Eukaryota</taxon>
        <taxon>Fungi</taxon>
        <taxon>Fungi incertae sedis</taxon>
        <taxon>Microsporidia</taxon>
        <taxon>Nematocida</taxon>
    </lineage>
</organism>
<feature type="region of interest" description="Disordered" evidence="1">
    <location>
        <begin position="57"/>
        <end position="87"/>
    </location>
</feature>
<evidence type="ECO:0000313" key="3">
    <source>
        <dbReference type="Proteomes" id="UP000054524"/>
    </source>
</evidence>
<comment type="caution">
    <text evidence="2">The sequence shown here is derived from an EMBL/GenBank/DDBJ whole genome shotgun (WGS) entry which is preliminary data.</text>
</comment>
<protein>
    <submittedName>
        <fullName evidence="2">Uncharacterized protein</fullName>
    </submittedName>
</protein>
<dbReference type="EMBL" id="AKIJ01000002">
    <property type="protein sequence ID" value="KFG26803.1"/>
    <property type="molecule type" value="Genomic_DNA"/>
</dbReference>
<dbReference type="RefSeq" id="XP_052905358.1">
    <property type="nucleotide sequence ID" value="XM_053048598.1"/>
</dbReference>